<proteinExistence type="predicted"/>
<dbReference type="PANTHER" id="PTHR45835:SF90">
    <property type="entry name" value="INTEGRASE CATALYTIC DOMAIN-CONTAINING PROTEIN"/>
    <property type="match status" value="1"/>
</dbReference>
<protein>
    <submittedName>
        <fullName evidence="1">Uncharacterized protein</fullName>
    </submittedName>
</protein>
<dbReference type="AlphaFoldDB" id="A0A3Q7GHD8"/>
<dbReference type="Proteomes" id="UP000004994">
    <property type="component" value="Chromosome 5"/>
</dbReference>
<dbReference type="STRING" id="4081.A0A3Q7GHD8"/>
<dbReference type="GO" id="GO:0003676">
    <property type="term" value="F:nucleic acid binding"/>
    <property type="evidence" value="ECO:0007669"/>
    <property type="project" value="InterPro"/>
</dbReference>
<reference evidence="1" key="2">
    <citation type="submission" date="2019-01" db="UniProtKB">
        <authorList>
            <consortium name="EnsemblPlants"/>
        </authorList>
    </citation>
    <scope>IDENTIFICATION</scope>
    <source>
        <strain evidence="1">cv. Heinz 1706</strain>
    </source>
</reference>
<name>A0A3Q7GHD8_SOLLC</name>
<dbReference type="Gramene" id="Solyc05g018568.1.1">
    <property type="protein sequence ID" value="Solyc05g018568.1.1"/>
    <property type="gene ID" value="Solyc05g018568.1"/>
</dbReference>
<accession>A0A3Q7GHD8</accession>
<evidence type="ECO:0000313" key="2">
    <source>
        <dbReference type="Proteomes" id="UP000004994"/>
    </source>
</evidence>
<sequence length="153" mass="17164">MPLNLRSCWGCSDLPSIGLQLLLEAYAQGCPIFCCNLSHLPTDERLSLAPDRCYVADVPATWVSMLPWAEFRYNTSYQTSAGMTPFQALYGYEPPTVARYILGSTSSELVESSLLKRDKVLQLLKHNSANAQNRMKAFADKSRTEITYDVGDW</sequence>
<reference evidence="1" key="1">
    <citation type="journal article" date="2012" name="Nature">
        <title>The tomato genome sequence provides insights into fleshy fruit evolution.</title>
        <authorList>
            <consortium name="Tomato Genome Consortium"/>
        </authorList>
    </citation>
    <scope>NUCLEOTIDE SEQUENCE [LARGE SCALE GENOMIC DNA]</scope>
    <source>
        <strain evidence="1">cv. Heinz 1706</strain>
    </source>
</reference>
<organism evidence="1">
    <name type="scientific">Solanum lycopersicum</name>
    <name type="common">Tomato</name>
    <name type="synonym">Lycopersicon esculentum</name>
    <dbReference type="NCBI Taxonomy" id="4081"/>
    <lineage>
        <taxon>Eukaryota</taxon>
        <taxon>Viridiplantae</taxon>
        <taxon>Streptophyta</taxon>
        <taxon>Embryophyta</taxon>
        <taxon>Tracheophyta</taxon>
        <taxon>Spermatophyta</taxon>
        <taxon>Magnoliopsida</taxon>
        <taxon>eudicotyledons</taxon>
        <taxon>Gunneridae</taxon>
        <taxon>Pentapetalae</taxon>
        <taxon>asterids</taxon>
        <taxon>lamiids</taxon>
        <taxon>Solanales</taxon>
        <taxon>Solanaceae</taxon>
        <taxon>Solanoideae</taxon>
        <taxon>Solaneae</taxon>
        <taxon>Solanum</taxon>
        <taxon>Solanum subgen. Lycopersicon</taxon>
    </lineage>
</organism>
<dbReference type="OMA" id="WAMHTEL"/>
<dbReference type="InParanoid" id="A0A3Q7GHD8"/>
<keyword evidence="2" id="KW-1185">Reference proteome</keyword>
<dbReference type="InterPro" id="IPR036397">
    <property type="entry name" value="RNaseH_sf"/>
</dbReference>
<dbReference type="Gene3D" id="3.30.420.10">
    <property type="entry name" value="Ribonuclease H-like superfamily/Ribonuclease H"/>
    <property type="match status" value="1"/>
</dbReference>
<dbReference type="PANTHER" id="PTHR45835">
    <property type="entry name" value="YALI0A06105P"/>
    <property type="match status" value="1"/>
</dbReference>
<evidence type="ECO:0000313" key="1">
    <source>
        <dbReference type="EnsemblPlants" id="Solyc05g018568.1.1"/>
    </source>
</evidence>
<dbReference type="EnsemblPlants" id="Solyc05g018568.1.1">
    <property type="protein sequence ID" value="Solyc05g018568.1.1"/>
    <property type="gene ID" value="Solyc05g018568.1"/>
</dbReference>